<protein>
    <submittedName>
        <fullName evidence="2">Uncharacterized protein</fullName>
    </submittedName>
</protein>
<organism evidence="2 3">
    <name type="scientific">Austropuccinia psidii MF-1</name>
    <dbReference type="NCBI Taxonomy" id="1389203"/>
    <lineage>
        <taxon>Eukaryota</taxon>
        <taxon>Fungi</taxon>
        <taxon>Dikarya</taxon>
        <taxon>Basidiomycota</taxon>
        <taxon>Pucciniomycotina</taxon>
        <taxon>Pucciniomycetes</taxon>
        <taxon>Pucciniales</taxon>
        <taxon>Sphaerophragmiaceae</taxon>
        <taxon>Austropuccinia</taxon>
    </lineage>
</organism>
<gene>
    <name evidence="2" type="ORF">O181_116590</name>
</gene>
<feature type="region of interest" description="Disordered" evidence="1">
    <location>
        <begin position="1"/>
        <end position="25"/>
    </location>
</feature>
<feature type="non-terminal residue" evidence="2">
    <location>
        <position position="1"/>
    </location>
</feature>
<reference evidence="2" key="1">
    <citation type="submission" date="2021-03" db="EMBL/GenBank/DDBJ databases">
        <title>Draft genome sequence of rust myrtle Austropuccinia psidii MF-1, a brazilian biotype.</title>
        <authorList>
            <person name="Quecine M.C."/>
            <person name="Pachon D.M.R."/>
            <person name="Bonatelli M.L."/>
            <person name="Correr F.H."/>
            <person name="Franceschini L.M."/>
            <person name="Leite T.F."/>
            <person name="Margarido G.R.A."/>
            <person name="Almeida C.A."/>
            <person name="Ferrarezi J.A."/>
            <person name="Labate C.A."/>
        </authorList>
    </citation>
    <scope>NUCLEOTIDE SEQUENCE</scope>
    <source>
        <strain evidence="2">MF-1</strain>
    </source>
</reference>
<dbReference type="EMBL" id="AVOT02099365">
    <property type="protein sequence ID" value="MBW0576875.1"/>
    <property type="molecule type" value="Genomic_DNA"/>
</dbReference>
<evidence type="ECO:0000313" key="3">
    <source>
        <dbReference type="Proteomes" id="UP000765509"/>
    </source>
</evidence>
<comment type="caution">
    <text evidence="2">The sequence shown here is derived from an EMBL/GenBank/DDBJ whole genome shotgun (WGS) entry which is preliminary data.</text>
</comment>
<evidence type="ECO:0000313" key="2">
    <source>
        <dbReference type="EMBL" id="MBW0576875.1"/>
    </source>
</evidence>
<accession>A0A9Q3PXK4</accession>
<name>A0A9Q3PXK4_9BASI</name>
<evidence type="ECO:0000256" key="1">
    <source>
        <dbReference type="SAM" id="MobiDB-lite"/>
    </source>
</evidence>
<sequence>MVTSIIPESTVNSHHNSTAIITQNNQQEPISSKSINLDLINTLQKANNLANDHKQAITPQAAAKKLIDVIMAEANQLQKDK</sequence>
<dbReference type="Proteomes" id="UP000765509">
    <property type="component" value="Unassembled WGS sequence"/>
</dbReference>
<dbReference type="AlphaFoldDB" id="A0A9Q3PXK4"/>
<proteinExistence type="predicted"/>
<keyword evidence="3" id="KW-1185">Reference proteome</keyword>